<keyword evidence="2" id="KW-1185">Reference proteome</keyword>
<accession>A0A285L7T2</accession>
<dbReference type="Gene3D" id="1.10.287.1060">
    <property type="entry name" value="ESAT-6-like"/>
    <property type="match status" value="1"/>
</dbReference>
<protein>
    <submittedName>
        <fullName evidence="1">WXG100 family type VII secretion target</fullName>
    </submittedName>
</protein>
<reference evidence="1 2" key="1">
    <citation type="submission" date="2017-09" db="EMBL/GenBank/DDBJ databases">
        <authorList>
            <person name="Ehlers B."/>
            <person name="Leendertz F.H."/>
        </authorList>
    </citation>
    <scope>NUCLEOTIDE SEQUENCE [LARGE SCALE GENOMIC DNA]</scope>
    <source>
        <strain evidence="1 2">DSM 45537</strain>
    </source>
</reference>
<sequence>MSTTAGDGGPELWVVPTEVSDAGKFVQAVSETLVSGLHSVDADVDRLLESWQGGRAQSYREGWDETKQGALKVLASLATMAKTLGVTSAAYVETDSNNALRTSSLDLP</sequence>
<proteinExistence type="predicted"/>
<evidence type="ECO:0000313" key="1">
    <source>
        <dbReference type="EMBL" id="SNY81000.1"/>
    </source>
</evidence>
<dbReference type="OrthoDB" id="4568027at2"/>
<organism evidence="1 2">
    <name type="scientific">Nocardia amikacinitolerans</name>
    <dbReference type="NCBI Taxonomy" id="756689"/>
    <lineage>
        <taxon>Bacteria</taxon>
        <taxon>Bacillati</taxon>
        <taxon>Actinomycetota</taxon>
        <taxon>Actinomycetes</taxon>
        <taxon>Mycobacteriales</taxon>
        <taxon>Nocardiaceae</taxon>
        <taxon>Nocardia</taxon>
    </lineage>
</organism>
<name>A0A285L7T2_9NOCA</name>
<dbReference type="InterPro" id="IPR036689">
    <property type="entry name" value="ESAT-6-like_sf"/>
</dbReference>
<gene>
    <name evidence="1" type="ORF">SAMN04244553_2576</name>
</gene>
<dbReference type="Proteomes" id="UP000219565">
    <property type="component" value="Unassembled WGS sequence"/>
</dbReference>
<dbReference type="AlphaFoldDB" id="A0A285L7T2"/>
<dbReference type="SUPFAM" id="SSF140453">
    <property type="entry name" value="EsxAB dimer-like"/>
    <property type="match status" value="1"/>
</dbReference>
<dbReference type="EMBL" id="OBEG01000002">
    <property type="protein sequence ID" value="SNY81000.1"/>
    <property type="molecule type" value="Genomic_DNA"/>
</dbReference>
<dbReference type="RefSeq" id="WP_097245081.1">
    <property type="nucleotide sequence ID" value="NZ_JAMTCW010000004.1"/>
</dbReference>
<dbReference type="InterPro" id="IPR010310">
    <property type="entry name" value="T7SS_ESAT-6-like"/>
</dbReference>
<evidence type="ECO:0000313" key="2">
    <source>
        <dbReference type="Proteomes" id="UP000219565"/>
    </source>
</evidence>
<dbReference type="Pfam" id="PF06013">
    <property type="entry name" value="WXG100"/>
    <property type="match status" value="1"/>
</dbReference>